<dbReference type="RefSeq" id="WP_104417916.1">
    <property type="nucleotide sequence ID" value="NZ_PTJC01000005.1"/>
</dbReference>
<proteinExistence type="predicted"/>
<reference evidence="1 2" key="1">
    <citation type="submission" date="2018-02" db="EMBL/GenBank/DDBJ databases">
        <title>Genomic Encyclopedia of Archaeal and Bacterial Type Strains, Phase II (KMG-II): from individual species to whole genera.</title>
        <authorList>
            <person name="Goeker M."/>
        </authorList>
    </citation>
    <scope>NUCLEOTIDE SEQUENCE [LARGE SCALE GENOMIC DNA]</scope>
    <source>
        <strain evidence="1 2">DSM 29526</strain>
    </source>
</reference>
<organism evidence="1 2">
    <name type="scientific">Neolewinella xylanilytica</name>
    <dbReference type="NCBI Taxonomy" id="1514080"/>
    <lineage>
        <taxon>Bacteria</taxon>
        <taxon>Pseudomonadati</taxon>
        <taxon>Bacteroidota</taxon>
        <taxon>Saprospiria</taxon>
        <taxon>Saprospirales</taxon>
        <taxon>Lewinellaceae</taxon>
        <taxon>Neolewinella</taxon>
    </lineage>
</organism>
<name>A0A2S6I722_9BACT</name>
<comment type="caution">
    <text evidence="1">The sequence shown here is derived from an EMBL/GenBank/DDBJ whole genome shotgun (WGS) entry which is preliminary data.</text>
</comment>
<dbReference type="Proteomes" id="UP000237662">
    <property type="component" value="Unassembled WGS sequence"/>
</dbReference>
<keyword evidence="2" id="KW-1185">Reference proteome</keyword>
<evidence type="ECO:0000313" key="2">
    <source>
        <dbReference type="Proteomes" id="UP000237662"/>
    </source>
</evidence>
<gene>
    <name evidence="1" type="ORF">CLV84_0239</name>
</gene>
<dbReference type="AlphaFoldDB" id="A0A2S6I722"/>
<accession>A0A2S6I722</accession>
<dbReference type="EMBL" id="PTJC01000005">
    <property type="protein sequence ID" value="PPK87301.1"/>
    <property type="molecule type" value="Genomic_DNA"/>
</dbReference>
<sequence length="146" mass="15808">MKLAIIAAFLLTCARQSLPDVGIRSEITALVTVVLTDYSSDACLSPAALMVPEMPVPHFTEAGLDAATAEAVVAGIARQTPHNWKSVLADDTDDQGNCLSVSYPILYDGGEFAYVFVANGYGQADYLYRRVGSSWELYRMISQSIH</sequence>
<protein>
    <submittedName>
        <fullName evidence="1">Uncharacterized protein</fullName>
    </submittedName>
</protein>
<evidence type="ECO:0000313" key="1">
    <source>
        <dbReference type="EMBL" id="PPK87301.1"/>
    </source>
</evidence>